<proteinExistence type="predicted"/>
<reference evidence="2 3" key="1">
    <citation type="submission" date="2020-03" db="EMBL/GenBank/DDBJ databases">
        <title>Dissostichus mawsoni Genome sequencing and assembly.</title>
        <authorList>
            <person name="Park H."/>
        </authorList>
    </citation>
    <scope>NUCLEOTIDE SEQUENCE [LARGE SCALE GENOMIC DNA]</scope>
    <source>
        <strain evidence="2">DM0001</strain>
        <tissue evidence="2">Muscle</tissue>
    </source>
</reference>
<organism evidence="2 3">
    <name type="scientific">Dissostichus mawsoni</name>
    <name type="common">Antarctic cod</name>
    <dbReference type="NCBI Taxonomy" id="36200"/>
    <lineage>
        <taxon>Eukaryota</taxon>
        <taxon>Metazoa</taxon>
        <taxon>Chordata</taxon>
        <taxon>Craniata</taxon>
        <taxon>Vertebrata</taxon>
        <taxon>Euteleostomi</taxon>
        <taxon>Actinopterygii</taxon>
        <taxon>Neopterygii</taxon>
        <taxon>Teleostei</taxon>
        <taxon>Neoteleostei</taxon>
        <taxon>Acanthomorphata</taxon>
        <taxon>Eupercaria</taxon>
        <taxon>Perciformes</taxon>
        <taxon>Notothenioidei</taxon>
        <taxon>Nototheniidae</taxon>
        <taxon>Dissostichus</taxon>
    </lineage>
</organism>
<keyword evidence="3" id="KW-1185">Reference proteome</keyword>
<feature type="compositionally biased region" description="Basic and acidic residues" evidence="1">
    <location>
        <begin position="128"/>
        <end position="141"/>
    </location>
</feature>
<name>A0A7J5ZFF2_DISMA</name>
<dbReference type="Proteomes" id="UP000518266">
    <property type="component" value="Unassembled WGS sequence"/>
</dbReference>
<evidence type="ECO:0000256" key="1">
    <source>
        <dbReference type="SAM" id="MobiDB-lite"/>
    </source>
</evidence>
<evidence type="ECO:0000313" key="3">
    <source>
        <dbReference type="Proteomes" id="UP000518266"/>
    </source>
</evidence>
<feature type="region of interest" description="Disordered" evidence="1">
    <location>
        <begin position="35"/>
        <end position="75"/>
    </location>
</feature>
<sequence>MPSDTPYLSLCPCPADPPPPAAALLHIVAPPQGALHPSRKMAPWSWGDTRPKLLRRGGEGRPASHSPDRRDLCQTPPPWDLYAELEGAILDWNNRHLKRIRRTNQPLSSSAVAVAEQNPNKLGWKGDTWSDRETEEKETAGHRQPAKKKERSSATNATFLQVRQSDAGGNSSFLPGLEEALVFLTTSPIEPGIKKRRCSPFFLSLLPFACFLRPDSSVEQSF</sequence>
<evidence type="ECO:0000313" key="2">
    <source>
        <dbReference type="EMBL" id="KAF3860323.1"/>
    </source>
</evidence>
<dbReference type="EMBL" id="JAAKFY010000002">
    <property type="protein sequence ID" value="KAF3860323.1"/>
    <property type="molecule type" value="Genomic_DNA"/>
</dbReference>
<comment type="caution">
    <text evidence="2">The sequence shown here is derived from an EMBL/GenBank/DDBJ whole genome shotgun (WGS) entry which is preliminary data.</text>
</comment>
<protein>
    <submittedName>
        <fullName evidence="2">Uncharacterized protein</fullName>
    </submittedName>
</protein>
<accession>A0A7J5ZFF2</accession>
<gene>
    <name evidence="2" type="ORF">F7725_000578</name>
</gene>
<dbReference type="AlphaFoldDB" id="A0A7J5ZFF2"/>
<feature type="region of interest" description="Disordered" evidence="1">
    <location>
        <begin position="107"/>
        <end position="157"/>
    </location>
</feature>